<dbReference type="SUPFAM" id="SSF54909">
    <property type="entry name" value="Dimeric alpha+beta barrel"/>
    <property type="match status" value="1"/>
</dbReference>
<name>A0A1X7ELT5_9BACI</name>
<dbReference type="EMBL" id="CP011974">
    <property type="protein sequence ID" value="AKO93135.1"/>
    <property type="molecule type" value="Genomic_DNA"/>
</dbReference>
<dbReference type="InterPro" id="IPR011991">
    <property type="entry name" value="ArsR-like_HTH"/>
</dbReference>
<dbReference type="PANTHER" id="PTHR30154">
    <property type="entry name" value="LEUCINE-RESPONSIVE REGULATORY PROTEIN"/>
    <property type="match status" value="1"/>
</dbReference>
<dbReference type="SUPFAM" id="SSF46785">
    <property type="entry name" value="Winged helix' DNA-binding domain"/>
    <property type="match status" value="1"/>
</dbReference>
<dbReference type="Pfam" id="PF13412">
    <property type="entry name" value="HTH_24"/>
    <property type="match status" value="1"/>
</dbReference>
<dbReference type="AlphaFoldDB" id="A0A1X7ELT5"/>
<reference evidence="2" key="2">
    <citation type="submission" date="2015-06" db="EMBL/GenBank/DDBJ databases">
        <title>Genome Sequence of Bacillus endophyticus and Analysis of its Companion Mechanism in the Ketogulonigenium vulgare-Bacillus strain Consortium.</title>
        <authorList>
            <person name="Jia N."/>
            <person name="Du J."/>
            <person name="Ding M.-Z."/>
            <person name="Gao F."/>
            <person name="Yuan Y.-J."/>
        </authorList>
    </citation>
    <scope>NUCLEOTIDE SEQUENCE [LARGE SCALE GENOMIC DNA]</scope>
    <source>
        <strain evidence="2">Hbe603</strain>
    </source>
</reference>
<dbReference type="CDD" id="cd00090">
    <property type="entry name" value="HTH_ARSR"/>
    <property type="match status" value="1"/>
</dbReference>
<dbReference type="InterPro" id="IPR036388">
    <property type="entry name" value="WH-like_DNA-bd_sf"/>
</dbReference>
<accession>A0A1X7ELT5</accession>
<dbReference type="OrthoDB" id="34294at2"/>
<evidence type="ECO:0000313" key="2">
    <source>
        <dbReference type="Proteomes" id="UP000036202"/>
    </source>
</evidence>
<protein>
    <submittedName>
        <fullName evidence="1">AsnC family transcriptional regulator</fullName>
    </submittedName>
</protein>
<dbReference type="RefSeq" id="WP_046217579.1">
    <property type="nucleotide sequence ID" value="NZ_CP011974.1"/>
</dbReference>
<dbReference type="PRINTS" id="PR00033">
    <property type="entry name" value="HTHASNC"/>
</dbReference>
<dbReference type="InterPro" id="IPR036390">
    <property type="entry name" value="WH_DNA-bd_sf"/>
</dbReference>
<reference evidence="1 2" key="1">
    <citation type="journal article" date="2015" name="PLoS ONE">
        <title>Genome Sequence of Bacillus endophyticus and Analysis of Its Companion Mechanism in the Ketogulonigenium vulgare-Bacillus Strain Consortium.</title>
        <authorList>
            <person name="Jia N."/>
            <person name="Du J."/>
            <person name="Ding M.Z."/>
            <person name="Gao F."/>
            <person name="Yuan Y.J."/>
        </authorList>
    </citation>
    <scope>NUCLEOTIDE SEQUENCE [LARGE SCALE GENOMIC DNA]</scope>
    <source>
        <strain evidence="1 2">Hbe603</strain>
    </source>
</reference>
<dbReference type="KEGG" id="beo:BEH_14235"/>
<dbReference type="Gene3D" id="3.30.70.920">
    <property type="match status" value="1"/>
</dbReference>
<accession>A0A0H4KHR0</accession>
<dbReference type="SMART" id="SM00344">
    <property type="entry name" value="HTH_ASNC"/>
    <property type="match status" value="1"/>
</dbReference>
<dbReference type="GO" id="GO:0005829">
    <property type="term" value="C:cytosol"/>
    <property type="evidence" value="ECO:0007669"/>
    <property type="project" value="TreeGrafter"/>
</dbReference>
<proteinExistence type="predicted"/>
<dbReference type="GO" id="GO:0043565">
    <property type="term" value="F:sequence-specific DNA binding"/>
    <property type="evidence" value="ECO:0007669"/>
    <property type="project" value="InterPro"/>
</dbReference>
<sequence length="152" mass="17245">MDQIDYKILELLQRDSRITIIQLSRELHLSRPSINERLKRLHENGVIEGFTTLISPEAIGKSVQAIIQIGNLKCGCRHFEEKIKEEEAILECHRVTGTSSYFMKTAVSTTRHLENLVDRLVSFGQVNTSIILSTSVANRPLLPEMKQNSIDS</sequence>
<dbReference type="Proteomes" id="UP000036202">
    <property type="component" value="Chromosome"/>
</dbReference>
<dbReference type="InterPro" id="IPR000485">
    <property type="entry name" value="AsnC-type_HTH_dom"/>
</dbReference>
<keyword evidence="2" id="KW-1185">Reference proteome</keyword>
<organism evidence="1 2">
    <name type="scientific">Priestia filamentosa</name>
    <dbReference type="NCBI Taxonomy" id="1402861"/>
    <lineage>
        <taxon>Bacteria</taxon>
        <taxon>Bacillati</taxon>
        <taxon>Bacillota</taxon>
        <taxon>Bacilli</taxon>
        <taxon>Bacillales</taxon>
        <taxon>Bacillaceae</taxon>
        <taxon>Priestia</taxon>
    </lineage>
</organism>
<dbReference type="GO" id="GO:0043200">
    <property type="term" value="P:response to amino acid"/>
    <property type="evidence" value="ECO:0007669"/>
    <property type="project" value="TreeGrafter"/>
</dbReference>
<dbReference type="PROSITE" id="PS50956">
    <property type="entry name" value="HTH_ASNC_2"/>
    <property type="match status" value="1"/>
</dbReference>
<dbReference type="InterPro" id="IPR019888">
    <property type="entry name" value="Tscrpt_reg_AsnC-like"/>
</dbReference>
<dbReference type="Gene3D" id="1.10.10.10">
    <property type="entry name" value="Winged helix-like DNA-binding domain superfamily/Winged helix DNA-binding domain"/>
    <property type="match status" value="1"/>
</dbReference>
<dbReference type="GeneID" id="93701933"/>
<dbReference type="InterPro" id="IPR011008">
    <property type="entry name" value="Dimeric_a/b-barrel"/>
</dbReference>
<gene>
    <name evidence="1" type="ORF">BEH_14235</name>
</gene>
<dbReference type="PANTHER" id="PTHR30154:SF53">
    <property type="entry name" value="HTH-TYPE TRANSCRIPTIONAL REGULATOR LRPC"/>
    <property type="match status" value="1"/>
</dbReference>
<evidence type="ECO:0000313" key="1">
    <source>
        <dbReference type="EMBL" id="AKO93135.1"/>
    </source>
</evidence>
<dbReference type="PATRIC" id="fig|135735.6.peg.3013"/>
<dbReference type="Pfam" id="PF01037">
    <property type="entry name" value="AsnC_trans_reg"/>
    <property type="match status" value="1"/>
</dbReference>
<dbReference type="InterPro" id="IPR019887">
    <property type="entry name" value="Tscrpt_reg_AsnC/Lrp_C"/>
</dbReference>